<evidence type="ECO:0000256" key="4">
    <source>
        <dbReference type="SAM" id="MobiDB-lite"/>
    </source>
</evidence>
<dbReference type="InterPro" id="IPR019775">
    <property type="entry name" value="WD40_repeat_CS"/>
</dbReference>
<keyword evidence="2" id="KW-0677">Repeat</keyword>
<feature type="region of interest" description="Disordered" evidence="4">
    <location>
        <begin position="227"/>
        <end position="290"/>
    </location>
</feature>
<sequence length="339" mass="39213">MSIRAMDVGRRYLVSGSNDEHILINDLQKRKELGTLLKHQGSITKLVFSDENTKDSDEHSEYLSHKTGRWLLSAAEDGNILIWRVKDWELFGTLKGHKGAVNDLCIHPSGRVAISVSNDRTVKLWNLMMARKASTLKLRGKITLGQLPYFCKFEKKTGGDYFVIGLRTRLLMYKTREAKICRIYTMKKTIMCIDFVILDDKQYLVIGFDDGCLCFYLFEDHIGEGKEEEKGEKKEEKEEKGEKGEKGEKKKKEEEEEEEEKDEEDSDDLSDDDSDDDPITPLGEPDFKFQGHSTRVKDFSIYQEKRLSDGKIFTYIFMLQEKGLTLFQQFKNPLKSQIV</sequence>
<organism evidence="5 6">
    <name type="scientific">Eeniella nana</name>
    <name type="common">Yeast</name>
    <name type="synonym">Brettanomyces nanus</name>
    <dbReference type="NCBI Taxonomy" id="13502"/>
    <lineage>
        <taxon>Eukaryota</taxon>
        <taxon>Fungi</taxon>
        <taxon>Dikarya</taxon>
        <taxon>Ascomycota</taxon>
        <taxon>Saccharomycotina</taxon>
        <taxon>Pichiomycetes</taxon>
        <taxon>Pichiales</taxon>
        <taxon>Pichiaceae</taxon>
        <taxon>Brettanomyces</taxon>
    </lineage>
</organism>
<proteinExistence type="predicted"/>
<dbReference type="PROSITE" id="PS50082">
    <property type="entry name" value="WD_REPEATS_2"/>
    <property type="match status" value="1"/>
</dbReference>
<dbReference type="PROSITE" id="PS00678">
    <property type="entry name" value="WD_REPEATS_1"/>
    <property type="match status" value="1"/>
</dbReference>
<feature type="compositionally biased region" description="Acidic residues" evidence="4">
    <location>
        <begin position="254"/>
        <end position="278"/>
    </location>
</feature>
<dbReference type="PANTHER" id="PTHR44675">
    <property type="entry name" value="PAK1 INTERACTING PROTEIN 1"/>
    <property type="match status" value="1"/>
</dbReference>
<dbReference type="InterPro" id="IPR051959">
    <property type="entry name" value="PAK1-Kinase_Regulator"/>
</dbReference>
<reference evidence="5" key="1">
    <citation type="submission" date="2020-10" db="EMBL/GenBank/DDBJ databases">
        <authorList>
            <person name="Roach M.J.R."/>
        </authorList>
    </citation>
    <scope>NUCLEOTIDE SEQUENCE</scope>
    <source>
        <strain evidence="5">CBS 1945</strain>
    </source>
</reference>
<dbReference type="Pfam" id="PF00400">
    <property type="entry name" value="WD40"/>
    <property type="match status" value="2"/>
</dbReference>
<dbReference type="OrthoDB" id="308449at2759"/>
<dbReference type="SUPFAM" id="SSF50978">
    <property type="entry name" value="WD40 repeat-like"/>
    <property type="match status" value="1"/>
</dbReference>
<dbReference type="PANTHER" id="PTHR44675:SF1">
    <property type="entry name" value="P21-ACTIVATED PROTEIN KINASE-INTERACTING PROTEIN 1"/>
    <property type="match status" value="1"/>
</dbReference>
<dbReference type="SMART" id="SM00320">
    <property type="entry name" value="WD40"/>
    <property type="match status" value="3"/>
</dbReference>
<keyword evidence="6" id="KW-1185">Reference proteome</keyword>
<accession>A0A875RPI5</accession>
<dbReference type="KEGG" id="bnn:FOA43_002431"/>
<dbReference type="InterPro" id="IPR001680">
    <property type="entry name" value="WD40_rpt"/>
</dbReference>
<dbReference type="Proteomes" id="UP000662931">
    <property type="component" value="Chromosome 2"/>
</dbReference>
<dbReference type="InterPro" id="IPR036322">
    <property type="entry name" value="WD40_repeat_dom_sf"/>
</dbReference>
<feature type="repeat" description="WD" evidence="3">
    <location>
        <begin position="94"/>
        <end position="135"/>
    </location>
</feature>
<dbReference type="EMBL" id="CP064813">
    <property type="protein sequence ID" value="QPG75090.1"/>
    <property type="molecule type" value="Genomic_DNA"/>
</dbReference>
<feature type="compositionally biased region" description="Basic and acidic residues" evidence="4">
    <location>
        <begin position="227"/>
        <end position="253"/>
    </location>
</feature>
<name>A0A875RPI5_EENNA</name>
<dbReference type="GeneID" id="62195832"/>
<evidence type="ECO:0000313" key="6">
    <source>
        <dbReference type="Proteomes" id="UP000662931"/>
    </source>
</evidence>
<evidence type="ECO:0000256" key="1">
    <source>
        <dbReference type="ARBA" id="ARBA00022574"/>
    </source>
</evidence>
<evidence type="ECO:0000256" key="3">
    <source>
        <dbReference type="PROSITE-ProRule" id="PRU00221"/>
    </source>
</evidence>
<dbReference type="PROSITE" id="PS50294">
    <property type="entry name" value="WD_REPEATS_REGION"/>
    <property type="match status" value="1"/>
</dbReference>
<keyword evidence="1 3" id="KW-0853">WD repeat</keyword>
<dbReference type="Gene3D" id="2.130.10.10">
    <property type="entry name" value="YVTN repeat-like/Quinoprotein amine dehydrogenase"/>
    <property type="match status" value="1"/>
</dbReference>
<dbReference type="InterPro" id="IPR015943">
    <property type="entry name" value="WD40/YVTN_repeat-like_dom_sf"/>
</dbReference>
<protein>
    <submittedName>
        <fullName evidence="5">Uncharacterized protein</fullName>
    </submittedName>
</protein>
<gene>
    <name evidence="5" type="ORF">FOA43_002431</name>
</gene>
<dbReference type="RefSeq" id="XP_038778655.1">
    <property type="nucleotide sequence ID" value="XM_038922727.1"/>
</dbReference>
<evidence type="ECO:0000256" key="2">
    <source>
        <dbReference type="ARBA" id="ARBA00022737"/>
    </source>
</evidence>
<dbReference type="AlphaFoldDB" id="A0A875RPI5"/>
<evidence type="ECO:0000313" key="5">
    <source>
        <dbReference type="EMBL" id="QPG75090.1"/>
    </source>
</evidence>